<dbReference type="RefSeq" id="XP_002778732.1">
    <property type="nucleotide sequence ID" value="XM_002778686.1"/>
</dbReference>
<dbReference type="Gene3D" id="2.160.10.10">
    <property type="entry name" value="Hexapeptide repeat proteins"/>
    <property type="match status" value="1"/>
</dbReference>
<dbReference type="InterPro" id="IPR051956">
    <property type="entry name" value="eIF2B_epsilon"/>
</dbReference>
<evidence type="ECO:0000313" key="4">
    <source>
        <dbReference type="Proteomes" id="UP000007800"/>
    </source>
</evidence>
<feature type="compositionally biased region" description="Acidic residues" evidence="1">
    <location>
        <begin position="688"/>
        <end position="710"/>
    </location>
</feature>
<accession>C5KYF0</accession>
<reference evidence="3 4" key="1">
    <citation type="submission" date="2008-07" db="EMBL/GenBank/DDBJ databases">
        <authorList>
            <person name="El-Sayed N."/>
            <person name="Caler E."/>
            <person name="Inman J."/>
            <person name="Amedeo P."/>
            <person name="Hass B."/>
            <person name="Wortman J."/>
        </authorList>
    </citation>
    <scope>NUCLEOTIDE SEQUENCE [LARGE SCALE GENOMIC DNA]</scope>
    <source>
        <strain evidence="4">ATCC 50983 / TXsc</strain>
    </source>
</reference>
<dbReference type="PANTHER" id="PTHR45887">
    <property type="entry name" value="TRANSLATION INITIATION FACTOR EIF-2B SUBUNIT EPSILON"/>
    <property type="match status" value="1"/>
</dbReference>
<feature type="region of interest" description="Disordered" evidence="1">
    <location>
        <begin position="686"/>
        <end position="710"/>
    </location>
</feature>
<organism evidence="4">
    <name type="scientific">Perkinsus marinus (strain ATCC 50983 / TXsc)</name>
    <dbReference type="NCBI Taxonomy" id="423536"/>
    <lineage>
        <taxon>Eukaryota</taxon>
        <taxon>Sar</taxon>
        <taxon>Alveolata</taxon>
        <taxon>Perkinsozoa</taxon>
        <taxon>Perkinsea</taxon>
        <taxon>Perkinsida</taxon>
        <taxon>Perkinsidae</taxon>
        <taxon>Perkinsus</taxon>
    </lineage>
</organism>
<proteinExistence type="predicted"/>
<dbReference type="GeneID" id="9038562"/>
<dbReference type="InterPro" id="IPR016024">
    <property type="entry name" value="ARM-type_fold"/>
</dbReference>
<dbReference type="InParanoid" id="C5KYF0"/>
<gene>
    <name evidence="3" type="ORF">Pmar_PMAR005862</name>
</gene>
<feature type="region of interest" description="Disordered" evidence="1">
    <location>
        <begin position="491"/>
        <end position="519"/>
    </location>
</feature>
<dbReference type="GO" id="GO:0005085">
    <property type="term" value="F:guanyl-nucleotide exchange factor activity"/>
    <property type="evidence" value="ECO:0007669"/>
    <property type="project" value="TreeGrafter"/>
</dbReference>
<sequence>MGGKRGGSKGGANKQQAGAVDTGDDPTSSQYRVNACIVLAENFDEGCQTNTIFGEGPEVDRIAGLLPLPGGTTLLQRTVDLALDTLNLGSVYVLCRQCNTPTVEDHLTRSKRMTVSSVPDTCSSICEVLRAFGSGVTQCPLAQQDFLLLRGDSLAQPRVVKPIYDSILEYHSSRRKVSKSEYLMTRIFVSASTESTSSDDILTNIVVGTGGIGDAKGELGDNLKQQGIMTGELLHWSAEESSSTTVGLSEPLLHWGFGSTSKFQEIRYRTGVQGDGSLGDVFSPDVFRLLEEEADYKSLRDDLVKLTIGAKFDDGVCPFGIGACVVPPLPHQLVRATSPHKSPRDFLTPWPSHNVESRHLFGSKDSKWGIGGQACSDITEVNGEVAFIDTRATIDVSAKLQQCYIAPGATIGAGAVVESSIIGPDAVVEAGSIIRRSILHARSTVSPSTTIECVVVPPEGTITTSVRAPPVDGITIESPLPDTAQALAKMEAARSSRPGSVSTEEPIEDDDDVGESLSGDNAFKKGFRTEVYAFFKEGWDEKQDVSHVCQQLRIYRTTEQAPLPELLTATVLALARVCCEILTTDSNSSKPKQPIVASFYEYWDNALEELYLTDQSGLSEWWVEALDILCDAAWGSQYGEDFKQECCLFIWGMYANDYLSKEDLLAWWSRAPDAYQELPLMAQLIGQIEEDEDEEEEESDDDDSDDSDSE</sequence>
<feature type="compositionally biased region" description="Acidic residues" evidence="1">
    <location>
        <begin position="505"/>
        <end position="514"/>
    </location>
</feature>
<dbReference type="OrthoDB" id="424572at2759"/>
<dbReference type="SUPFAM" id="SSF51161">
    <property type="entry name" value="Trimeric LpxA-like enzymes"/>
    <property type="match status" value="1"/>
</dbReference>
<feature type="compositionally biased region" description="Gly residues" evidence="1">
    <location>
        <begin position="1"/>
        <end position="10"/>
    </location>
</feature>
<dbReference type="GO" id="GO:0003743">
    <property type="term" value="F:translation initiation factor activity"/>
    <property type="evidence" value="ECO:0007669"/>
    <property type="project" value="TreeGrafter"/>
</dbReference>
<feature type="region of interest" description="Disordered" evidence="1">
    <location>
        <begin position="1"/>
        <end position="27"/>
    </location>
</feature>
<dbReference type="Gene3D" id="1.25.40.180">
    <property type="match status" value="1"/>
</dbReference>
<name>C5KYF0_PERM5</name>
<dbReference type="PROSITE" id="PS51363">
    <property type="entry name" value="W2"/>
    <property type="match status" value="1"/>
</dbReference>
<dbReference type="GO" id="GO:0005851">
    <property type="term" value="C:eukaryotic translation initiation factor 2B complex"/>
    <property type="evidence" value="ECO:0007669"/>
    <property type="project" value="TreeGrafter"/>
</dbReference>
<keyword evidence="4" id="KW-1185">Reference proteome</keyword>
<dbReference type="InterPro" id="IPR011004">
    <property type="entry name" value="Trimer_LpxA-like_sf"/>
</dbReference>
<dbReference type="PANTHER" id="PTHR45887:SF1">
    <property type="entry name" value="TRANSLATION INITIATION FACTOR EIF-2B SUBUNIT EPSILON"/>
    <property type="match status" value="1"/>
</dbReference>
<dbReference type="InterPro" id="IPR003307">
    <property type="entry name" value="W2_domain"/>
</dbReference>
<evidence type="ECO:0000256" key="1">
    <source>
        <dbReference type="SAM" id="MobiDB-lite"/>
    </source>
</evidence>
<dbReference type="AlphaFoldDB" id="C5KYF0"/>
<protein>
    <recommendedName>
        <fullName evidence="2">W2 domain-containing protein</fullName>
    </recommendedName>
</protein>
<dbReference type="Proteomes" id="UP000007800">
    <property type="component" value="Unassembled WGS sequence"/>
</dbReference>
<dbReference type="EMBL" id="GG677382">
    <property type="protein sequence ID" value="EER10527.1"/>
    <property type="molecule type" value="Genomic_DNA"/>
</dbReference>
<evidence type="ECO:0000259" key="2">
    <source>
        <dbReference type="PROSITE" id="PS51363"/>
    </source>
</evidence>
<dbReference type="SUPFAM" id="SSF48371">
    <property type="entry name" value="ARM repeat"/>
    <property type="match status" value="1"/>
</dbReference>
<evidence type="ECO:0000313" key="3">
    <source>
        <dbReference type="EMBL" id="EER10527.1"/>
    </source>
</evidence>
<dbReference type="GO" id="GO:0031369">
    <property type="term" value="F:translation initiation factor binding"/>
    <property type="evidence" value="ECO:0007669"/>
    <property type="project" value="TreeGrafter"/>
</dbReference>
<feature type="domain" description="W2" evidence="2">
    <location>
        <begin position="521"/>
        <end position="698"/>
    </location>
</feature>